<gene>
    <name evidence="1" type="ORF">EDC22_102271</name>
</gene>
<dbReference type="OrthoDB" id="325673at2"/>
<dbReference type="Proteomes" id="UP000295678">
    <property type="component" value="Unassembled WGS sequence"/>
</dbReference>
<organism evidence="1 2">
    <name type="scientific">Tepidamorphus gemmatus</name>
    <dbReference type="NCBI Taxonomy" id="747076"/>
    <lineage>
        <taxon>Bacteria</taxon>
        <taxon>Pseudomonadati</taxon>
        <taxon>Pseudomonadota</taxon>
        <taxon>Alphaproteobacteria</taxon>
        <taxon>Hyphomicrobiales</taxon>
        <taxon>Tepidamorphaceae</taxon>
        <taxon>Tepidamorphus</taxon>
    </lineage>
</organism>
<sequence>MTAPRQLLAEWLAPRVAPEAAAWLEGQLRRLARDGSERDLVVTLGLIPRRLGKADLDLSAAELAAAAACRPGWDPSRWSVDTAARVLALLTLPDDDEAFASRFAGLCRDADAGEAIALYSGLPLYPGQPRLEAQAGEGLRGNIRAVFEAIAHRNPFPREQFDEHRWNHMVLKALFVGSSLAPIQGLDERANPELARILCDYAHERWAAGRPVSPELWRCVGPFADGPMLADLERAAASSHPRDRAAAALALAASPAPGARAVLDRLRDEADRIAAGKLAWADVA</sequence>
<dbReference type="InterPro" id="IPR047715">
    <property type="entry name" value="EboA_dom"/>
</dbReference>
<dbReference type="EMBL" id="SMAK01000002">
    <property type="protein sequence ID" value="TCT12586.1"/>
    <property type="molecule type" value="Genomic_DNA"/>
</dbReference>
<evidence type="ECO:0000313" key="2">
    <source>
        <dbReference type="Proteomes" id="UP000295678"/>
    </source>
</evidence>
<dbReference type="NCBIfam" id="NF035938">
    <property type="entry name" value="EboA_domain"/>
    <property type="match status" value="1"/>
</dbReference>
<protein>
    <submittedName>
        <fullName evidence="1">Uncharacterized protein</fullName>
    </submittedName>
</protein>
<name>A0A4R3MGB3_9HYPH</name>
<evidence type="ECO:0000313" key="1">
    <source>
        <dbReference type="EMBL" id="TCT12586.1"/>
    </source>
</evidence>
<dbReference type="AlphaFoldDB" id="A0A4R3MGB3"/>
<proteinExistence type="predicted"/>
<comment type="caution">
    <text evidence="1">The sequence shown here is derived from an EMBL/GenBank/DDBJ whole genome shotgun (WGS) entry which is preliminary data.</text>
</comment>
<accession>A0A4R3MGB3</accession>
<dbReference type="RefSeq" id="WP_132805358.1">
    <property type="nucleotide sequence ID" value="NZ_SMAK01000002.1"/>
</dbReference>
<reference evidence="1 2" key="1">
    <citation type="submission" date="2019-03" db="EMBL/GenBank/DDBJ databases">
        <title>Genomic Encyclopedia of Type Strains, Phase IV (KMG-IV): sequencing the most valuable type-strain genomes for metagenomic binning, comparative biology and taxonomic classification.</title>
        <authorList>
            <person name="Goeker M."/>
        </authorList>
    </citation>
    <scope>NUCLEOTIDE SEQUENCE [LARGE SCALE GENOMIC DNA]</scope>
    <source>
        <strain evidence="1 2">DSM 19345</strain>
    </source>
</reference>
<keyword evidence="2" id="KW-1185">Reference proteome</keyword>